<evidence type="ECO:0000256" key="5">
    <source>
        <dbReference type="ARBA" id="ARBA00012142"/>
    </source>
</evidence>
<accession>A0A0S1SPK4</accession>
<dbReference type="PANTHER" id="PTHR11817">
    <property type="entry name" value="PYRUVATE KINASE"/>
    <property type="match status" value="1"/>
</dbReference>
<feature type="domain" description="Pyruvate kinase barrel" evidence="16">
    <location>
        <begin position="8"/>
        <end position="331"/>
    </location>
</feature>
<dbReference type="EMBL" id="CP013065">
    <property type="protein sequence ID" value="ALM13204.1"/>
    <property type="molecule type" value="Genomic_DNA"/>
</dbReference>
<evidence type="ECO:0000256" key="3">
    <source>
        <dbReference type="ARBA" id="ARBA00004997"/>
    </source>
</evidence>
<evidence type="ECO:0000313" key="18">
    <source>
        <dbReference type="EMBL" id="ALM13204.1"/>
    </source>
</evidence>
<proteinExistence type="inferred from homology"/>
<feature type="domain" description="Pyruvate kinase C-terminal" evidence="17">
    <location>
        <begin position="362"/>
        <end position="462"/>
    </location>
</feature>
<comment type="similarity">
    <text evidence="4 15">Belongs to the pyruvate kinase family.</text>
</comment>
<evidence type="ECO:0000256" key="11">
    <source>
        <dbReference type="ARBA" id="ARBA00022842"/>
    </source>
</evidence>
<dbReference type="GO" id="GO:0030955">
    <property type="term" value="F:potassium ion binding"/>
    <property type="evidence" value="ECO:0007669"/>
    <property type="project" value="UniProtKB-UniRule"/>
</dbReference>
<gene>
    <name evidence="18" type="ORF">PeribacterD1_0516</name>
</gene>
<dbReference type="Gene3D" id="3.20.20.60">
    <property type="entry name" value="Phosphoenolpyruvate-binding domains"/>
    <property type="match status" value="1"/>
</dbReference>
<evidence type="ECO:0000259" key="17">
    <source>
        <dbReference type="Pfam" id="PF02887"/>
    </source>
</evidence>
<dbReference type="STRING" id="1735162.PeribacterB2_0515"/>
<dbReference type="InterPro" id="IPR011037">
    <property type="entry name" value="Pyrv_Knase-like_insert_dom_sf"/>
</dbReference>
<evidence type="ECO:0000256" key="10">
    <source>
        <dbReference type="ARBA" id="ARBA00022840"/>
    </source>
</evidence>
<accession>A0A0S1STF5</accession>
<dbReference type="GO" id="GO:0000287">
    <property type="term" value="F:magnesium ion binding"/>
    <property type="evidence" value="ECO:0007669"/>
    <property type="project" value="UniProtKB-UniRule"/>
</dbReference>
<keyword evidence="11 15" id="KW-0460">Magnesium</keyword>
<dbReference type="InterPro" id="IPR015795">
    <property type="entry name" value="Pyrv_Knase_C"/>
</dbReference>
<dbReference type="PATRIC" id="fig|1735161.3.peg.506"/>
<dbReference type="EC" id="2.7.1.40" evidence="5 14"/>
<keyword evidence="10" id="KW-0067">ATP-binding</keyword>
<dbReference type="KEGG" id="prf:PeribacterA2_0516"/>
<organism evidence="18 19">
    <name type="scientific">Candidatus Peribacter riflensis</name>
    <dbReference type="NCBI Taxonomy" id="1735162"/>
    <lineage>
        <taxon>Bacteria</taxon>
        <taxon>Candidatus Peregrinibacteriota</taxon>
        <taxon>Candidatus Peribacteria</taxon>
        <taxon>Candidatus Peribacterales</taxon>
        <taxon>Candidatus Peribacteraceae</taxon>
        <taxon>Candidatus Peribacter</taxon>
    </lineage>
</organism>
<evidence type="ECO:0000256" key="7">
    <source>
        <dbReference type="ARBA" id="ARBA00022723"/>
    </source>
</evidence>
<accession>A0A0S1SH63</accession>
<keyword evidence="9 15" id="KW-0418">Kinase</keyword>
<dbReference type="PRINTS" id="PR01050">
    <property type="entry name" value="PYRUVTKNASE"/>
</dbReference>
<evidence type="ECO:0000256" key="2">
    <source>
        <dbReference type="ARBA" id="ARBA00001958"/>
    </source>
</evidence>
<accession>A0A0S1SKF7</accession>
<evidence type="ECO:0000259" key="16">
    <source>
        <dbReference type="Pfam" id="PF00224"/>
    </source>
</evidence>
<evidence type="ECO:0000256" key="13">
    <source>
        <dbReference type="ARBA" id="ARBA00023317"/>
    </source>
</evidence>
<keyword evidence="6 15" id="KW-0808">Transferase</keyword>
<dbReference type="InterPro" id="IPR015793">
    <property type="entry name" value="Pyrv_Knase_brl"/>
</dbReference>
<dbReference type="Gene3D" id="2.40.33.10">
    <property type="entry name" value="PK beta-barrel domain-like"/>
    <property type="match status" value="1"/>
</dbReference>
<comment type="cofactor">
    <cofactor evidence="2">
        <name>K(+)</name>
        <dbReference type="ChEBI" id="CHEBI:29103"/>
    </cofactor>
</comment>
<dbReference type="InterPro" id="IPR040442">
    <property type="entry name" value="Pyrv_kinase-like_dom_sf"/>
</dbReference>
<dbReference type="Proteomes" id="UP000069135">
    <property type="component" value="Chromosome"/>
</dbReference>
<evidence type="ECO:0000256" key="6">
    <source>
        <dbReference type="ARBA" id="ARBA00022679"/>
    </source>
</evidence>
<keyword evidence="12 15" id="KW-0324">Glycolysis</keyword>
<keyword evidence="7" id="KW-0479">Metal-binding</keyword>
<evidence type="ECO:0000256" key="9">
    <source>
        <dbReference type="ARBA" id="ARBA00022777"/>
    </source>
</evidence>
<dbReference type="AlphaFoldDB" id="A0A0S1SPK4"/>
<reference evidence="19" key="1">
    <citation type="submission" date="2015-10" db="EMBL/GenBank/DDBJ databases">
        <title>Analysis of five complete genome sequences for members of the class Peribacteria in the recently recognized Peregrinibacteria bacterial phylum.</title>
        <authorList>
            <person name="Anantharaman K."/>
            <person name="Brown C.T."/>
            <person name="Burstein D."/>
            <person name="Castelle C.J."/>
            <person name="Probst A.J."/>
            <person name="Thomas B.C."/>
            <person name="Williams K.H."/>
            <person name="Banfield J.F."/>
        </authorList>
    </citation>
    <scope>NUCLEOTIDE SEQUENCE [LARGE SCALE GENOMIC DNA]</scope>
</reference>
<evidence type="ECO:0000256" key="4">
    <source>
        <dbReference type="ARBA" id="ARBA00008663"/>
    </source>
</evidence>
<evidence type="ECO:0000256" key="8">
    <source>
        <dbReference type="ARBA" id="ARBA00022741"/>
    </source>
</evidence>
<dbReference type="InterPro" id="IPR015806">
    <property type="entry name" value="Pyrv_Knase_insert_dom_sf"/>
</dbReference>
<dbReference type="InterPro" id="IPR036918">
    <property type="entry name" value="Pyrv_Knase_C_sf"/>
</dbReference>
<dbReference type="SUPFAM" id="SSF51621">
    <property type="entry name" value="Phosphoenolpyruvate/pyruvate domain"/>
    <property type="match status" value="1"/>
</dbReference>
<dbReference type="Pfam" id="PF02887">
    <property type="entry name" value="PK_C"/>
    <property type="match status" value="1"/>
</dbReference>
<comment type="cofactor">
    <cofactor evidence="1">
        <name>Mg(2+)</name>
        <dbReference type="ChEBI" id="CHEBI:18420"/>
    </cofactor>
</comment>
<dbReference type="GO" id="GO:0004743">
    <property type="term" value="F:pyruvate kinase activity"/>
    <property type="evidence" value="ECO:0007669"/>
    <property type="project" value="UniProtKB-UniRule"/>
</dbReference>
<accession>A0A0S1SX16</accession>
<reference evidence="18 19" key="2">
    <citation type="journal article" date="2016" name="PeerJ">
        <title>Analysis of five complete genome sequences for members of the class Peribacteria in the recently recognized Peregrinibacteria bacterial phylum.</title>
        <authorList>
            <person name="Anantharaman K."/>
            <person name="Brown C.T."/>
            <person name="Burstein D."/>
            <person name="Castelle C.J."/>
            <person name="Probst A.J."/>
            <person name="Thomas B.C."/>
            <person name="Williams K.H."/>
            <person name="Banfield J.F."/>
        </authorList>
    </citation>
    <scope>NUCLEOTIDE SEQUENCE [LARGE SCALE GENOMIC DNA]</scope>
    <source>
        <strain evidence="18">RIFOXYD1_FULL_PER-ii_59_16</strain>
    </source>
</reference>
<comment type="catalytic activity">
    <reaction evidence="15">
        <text>pyruvate + ATP = phosphoenolpyruvate + ADP + H(+)</text>
        <dbReference type="Rhea" id="RHEA:18157"/>
        <dbReference type="ChEBI" id="CHEBI:15361"/>
        <dbReference type="ChEBI" id="CHEBI:15378"/>
        <dbReference type="ChEBI" id="CHEBI:30616"/>
        <dbReference type="ChEBI" id="CHEBI:58702"/>
        <dbReference type="ChEBI" id="CHEBI:456216"/>
        <dbReference type="EC" id="2.7.1.40"/>
    </reaction>
</comment>
<comment type="pathway">
    <text evidence="3 15">Carbohydrate degradation; glycolysis; pyruvate from D-glyceraldehyde 3-phosphate: step 5/5.</text>
</comment>
<dbReference type="GO" id="GO:0016301">
    <property type="term" value="F:kinase activity"/>
    <property type="evidence" value="ECO:0007669"/>
    <property type="project" value="UniProtKB-KW"/>
</dbReference>
<keyword evidence="8" id="KW-0547">Nucleotide-binding</keyword>
<evidence type="ECO:0000256" key="1">
    <source>
        <dbReference type="ARBA" id="ARBA00001946"/>
    </source>
</evidence>
<dbReference type="UniPathway" id="UPA00109">
    <property type="reaction ID" value="UER00188"/>
</dbReference>
<evidence type="ECO:0000256" key="15">
    <source>
        <dbReference type="RuleBase" id="RU000504"/>
    </source>
</evidence>
<dbReference type="Gene3D" id="3.40.1380.20">
    <property type="entry name" value="Pyruvate kinase, C-terminal domain"/>
    <property type="match status" value="1"/>
</dbReference>
<evidence type="ECO:0000313" key="19">
    <source>
        <dbReference type="Proteomes" id="UP000069135"/>
    </source>
</evidence>
<evidence type="ECO:0000256" key="14">
    <source>
        <dbReference type="NCBIfam" id="TIGR01064"/>
    </source>
</evidence>
<keyword evidence="13 18" id="KW-0670">Pyruvate</keyword>
<dbReference type="SUPFAM" id="SSF52935">
    <property type="entry name" value="PK C-terminal domain-like"/>
    <property type="match status" value="1"/>
</dbReference>
<protein>
    <recommendedName>
        <fullName evidence="5 14">Pyruvate kinase</fullName>
        <ecNumber evidence="5 14">2.7.1.40</ecNumber>
    </recommendedName>
</protein>
<dbReference type="Pfam" id="PF00224">
    <property type="entry name" value="PK"/>
    <property type="match status" value="1"/>
</dbReference>
<name>A0A0S1SPK4_9BACT</name>
<dbReference type="NCBIfam" id="NF004491">
    <property type="entry name" value="PRK05826.1"/>
    <property type="match status" value="1"/>
</dbReference>
<dbReference type="InterPro" id="IPR001697">
    <property type="entry name" value="Pyr_Knase"/>
</dbReference>
<sequence>MTDPKPIRLTKIICTLGPSSKTPEQLKALAAAGMNVARINLSHGSREEHAKAIRLVQDLNTESCCVASLLDTRGAEIRTGVVIQPIPIAVGQEIVFSNNPQHRDPKGRVVIEVNYDGFANDVRETNTILIDNGTISCAIVSIEPDGSVVARAQDAGMVGSRRHINLPGADIDLPSLTKKDWDDIAFGAEQGVDFVALSFIRNAEEIAEVRSLLRKKGSDMQILTKIETRSAVEENLASIIAASDGIMIARGDLGTDIPIEELPAYQDEIVIRCRDAGKPVIVATHMLESMSAFPIPTRAEVTDVAHAATSRADATMLSGETATGKHPVKCVEMMDRILRATETHEARLQERPEVAVHNEREARADAAVTLAYSTRADAIVAFTRSGQTPRDIAKFRPMIPVIAITPEATVQRKLSLIYGVCALQVPFAAPETTIASGIEAAKRRGIVKRGMRVVLLADAPTHDQNVSTVQMRDIT</sequence>
<dbReference type="SUPFAM" id="SSF50800">
    <property type="entry name" value="PK beta-barrel domain-like"/>
    <property type="match status" value="1"/>
</dbReference>
<dbReference type="InterPro" id="IPR015813">
    <property type="entry name" value="Pyrv/PenolPyrv_kinase-like_dom"/>
</dbReference>
<dbReference type="FunFam" id="3.20.20.60:FF:000025">
    <property type="entry name" value="Pyruvate kinase"/>
    <property type="match status" value="1"/>
</dbReference>
<dbReference type="GO" id="GO:0005524">
    <property type="term" value="F:ATP binding"/>
    <property type="evidence" value="ECO:0007669"/>
    <property type="project" value="UniProtKB-KW"/>
</dbReference>
<evidence type="ECO:0000256" key="12">
    <source>
        <dbReference type="ARBA" id="ARBA00023152"/>
    </source>
</evidence>
<dbReference type="NCBIfam" id="TIGR01064">
    <property type="entry name" value="pyruv_kin"/>
    <property type="match status" value="1"/>
</dbReference>